<protein>
    <recommendedName>
        <fullName evidence="3">Phenylalanyl-tRNA synthetase subunit alpha</fullName>
    </recommendedName>
</protein>
<dbReference type="OrthoDB" id="953239at2"/>
<organism evidence="1 2">
    <name type="scientific">Arcticibacterium luteifluviistationis</name>
    <dbReference type="NCBI Taxonomy" id="1784714"/>
    <lineage>
        <taxon>Bacteria</taxon>
        <taxon>Pseudomonadati</taxon>
        <taxon>Bacteroidota</taxon>
        <taxon>Cytophagia</taxon>
        <taxon>Cytophagales</taxon>
        <taxon>Leadbetterellaceae</taxon>
        <taxon>Arcticibacterium</taxon>
    </lineage>
</organism>
<evidence type="ECO:0000313" key="1">
    <source>
        <dbReference type="EMBL" id="AWV97174.1"/>
    </source>
</evidence>
<sequence length="131" mass="15419">MKKDIHIPEVKDVFIAVIKEHNEIFLCDDWNTYIFNNKPVDLEMVLIVSHGFDEKDQTTLTRKQIDHLPANSSAKIEMIQPELFRLNNEYKVTFFEENKLKDKVYLFPKDTIKDEALEMVEEYGKAGIIAR</sequence>
<dbReference type="KEGG" id="als:DJ013_02880"/>
<reference evidence="1 2" key="1">
    <citation type="submission" date="2018-05" db="EMBL/GenBank/DDBJ databases">
        <title>Complete genome sequence of Arcticibacterium luteifluviistationis SM1504T, a cytophagaceae bacterium isolated from Arctic surface seawater.</title>
        <authorList>
            <person name="Li Y."/>
            <person name="Qin Q.-L."/>
        </authorList>
    </citation>
    <scope>NUCLEOTIDE SEQUENCE [LARGE SCALE GENOMIC DNA]</scope>
    <source>
        <strain evidence="1 2">SM1504</strain>
    </source>
</reference>
<dbReference type="AlphaFoldDB" id="A0A2Z4G7M5"/>
<proteinExistence type="predicted"/>
<dbReference type="Proteomes" id="UP000249873">
    <property type="component" value="Chromosome"/>
</dbReference>
<name>A0A2Z4G7M5_9BACT</name>
<dbReference type="RefSeq" id="WP_111370276.1">
    <property type="nucleotide sequence ID" value="NZ_CP029480.1"/>
</dbReference>
<accession>A0A2Z4G7M5</accession>
<dbReference type="EMBL" id="CP029480">
    <property type="protein sequence ID" value="AWV97174.1"/>
    <property type="molecule type" value="Genomic_DNA"/>
</dbReference>
<gene>
    <name evidence="1" type="ORF">DJ013_02880</name>
</gene>
<evidence type="ECO:0000313" key="2">
    <source>
        <dbReference type="Proteomes" id="UP000249873"/>
    </source>
</evidence>
<keyword evidence="2" id="KW-1185">Reference proteome</keyword>
<evidence type="ECO:0008006" key="3">
    <source>
        <dbReference type="Google" id="ProtNLM"/>
    </source>
</evidence>